<proteinExistence type="predicted"/>
<protein>
    <recommendedName>
        <fullName evidence="3">Tyr recombinase domain-containing protein</fullName>
    </recommendedName>
</protein>
<dbReference type="Proteomes" id="UP001165080">
    <property type="component" value="Unassembled WGS sequence"/>
</dbReference>
<dbReference type="Gene3D" id="1.10.443.10">
    <property type="entry name" value="Intergrase catalytic core"/>
    <property type="match status" value="1"/>
</dbReference>
<dbReference type="PROSITE" id="PS51898">
    <property type="entry name" value="TYR_RECOMBINASE"/>
    <property type="match status" value="1"/>
</dbReference>
<sequence length="455" mass="50127">MLDLTLSQLGPELAALPEVQTLCRDLVGCIKSSKADSTWQAYLPQMRQFIEFARRLKQHPLKVNPTLAAMYLTRVYKNAVRDKVGPQRVDCASAAISALFQAFGQQSPCDGSQCQAVRETAHRTLRGKSRGRESVTAADIRALVDKHIVEGVKLRTRMIVTCIVLSYAGMLRFSDLCRVLVHHDLLRFYPDRVEFFLFKSKTDQRCEGALVPVGRVGGKYCPAQLVETLLQVGGYRRQPRQLASTDADGTVCLSDLEDVGPLLRNCARGGNSLRADAVNLPDVIQPMSYSTYSKALKALFAEAGVTKKISPHSLRSGGATEAVNAGAERAVVQKLGRWRTDSVFERCYVRDSEGAKQRVTMCMGLAPLPASEWLRLGLRGGALRLAVKMVCPTFSVTVITNENPRMLGFFRAEHSEALKKTGSWVEVVILVICRTLPFGLFSVEQVPPSLSAYCS</sequence>
<dbReference type="InterPro" id="IPR002104">
    <property type="entry name" value="Integrase_catalytic"/>
</dbReference>
<dbReference type="GO" id="GO:0006310">
    <property type="term" value="P:DNA recombination"/>
    <property type="evidence" value="ECO:0007669"/>
    <property type="project" value="UniProtKB-KW"/>
</dbReference>
<dbReference type="SUPFAM" id="SSF47823">
    <property type="entry name" value="lambda integrase-like, N-terminal domain"/>
    <property type="match status" value="1"/>
</dbReference>
<reference evidence="4 5" key="1">
    <citation type="journal article" date="2023" name="Commun. Biol.">
        <title>Reorganization of the ancestral sex-determining regions during the evolution of trioecy in Pleodorina starrii.</title>
        <authorList>
            <person name="Takahashi K."/>
            <person name="Suzuki S."/>
            <person name="Kawai-Toyooka H."/>
            <person name="Yamamoto K."/>
            <person name="Hamaji T."/>
            <person name="Ootsuki R."/>
            <person name="Yamaguchi H."/>
            <person name="Kawachi M."/>
            <person name="Higashiyama T."/>
            <person name="Nozaki H."/>
        </authorList>
    </citation>
    <scope>NUCLEOTIDE SEQUENCE [LARGE SCALE GENOMIC DNA]</scope>
    <source>
        <strain evidence="4 5">NIES-4479</strain>
    </source>
</reference>
<feature type="domain" description="Tyr recombinase" evidence="3">
    <location>
        <begin position="130"/>
        <end position="361"/>
    </location>
</feature>
<dbReference type="SUPFAM" id="SSF56349">
    <property type="entry name" value="DNA breaking-rejoining enzymes"/>
    <property type="match status" value="1"/>
</dbReference>
<name>A0A9W6EZ45_9CHLO</name>
<dbReference type="AlphaFoldDB" id="A0A9W6EZ45"/>
<dbReference type="InterPro" id="IPR052925">
    <property type="entry name" value="Phage_Integrase-like_Recomb"/>
</dbReference>
<dbReference type="InterPro" id="IPR011010">
    <property type="entry name" value="DNA_brk_join_enz"/>
</dbReference>
<keyword evidence="5" id="KW-1185">Reference proteome</keyword>
<dbReference type="InterPro" id="IPR013762">
    <property type="entry name" value="Integrase-like_cat_sf"/>
</dbReference>
<evidence type="ECO:0000313" key="4">
    <source>
        <dbReference type="EMBL" id="GLC49741.1"/>
    </source>
</evidence>
<dbReference type="GO" id="GO:0015074">
    <property type="term" value="P:DNA integration"/>
    <property type="evidence" value="ECO:0007669"/>
    <property type="project" value="InterPro"/>
</dbReference>
<evidence type="ECO:0000256" key="1">
    <source>
        <dbReference type="ARBA" id="ARBA00023125"/>
    </source>
</evidence>
<evidence type="ECO:0000313" key="5">
    <source>
        <dbReference type="Proteomes" id="UP001165080"/>
    </source>
</evidence>
<accession>A0A9W6EZ45</accession>
<comment type="caution">
    <text evidence="4">The sequence shown here is derived from an EMBL/GenBank/DDBJ whole genome shotgun (WGS) entry which is preliminary data.</text>
</comment>
<evidence type="ECO:0000256" key="2">
    <source>
        <dbReference type="ARBA" id="ARBA00023172"/>
    </source>
</evidence>
<dbReference type="Pfam" id="PF00589">
    <property type="entry name" value="Phage_integrase"/>
    <property type="match status" value="1"/>
</dbReference>
<dbReference type="PANTHER" id="PTHR34605:SF4">
    <property type="entry name" value="DNA ADENINE METHYLTRANSFERASE"/>
    <property type="match status" value="1"/>
</dbReference>
<dbReference type="InterPro" id="IPR010998">
    <property type="entry name" value="Integrase_recombinase_N"/>
</dbReference>
<organism evidence="4 5">
    <name type="scientific">Pleodorina starrii</name>
    <dbReference type="NCBI Taxonomy" id="330485"/>
    <lineage>
        <taxon>Eukaryota</taxon>
        <taxon>Viridiplantae</taxon>
        <taxon>Chlorophyta</taxon>
        <taxon>core chlorophytes</taxon>
        <taxon>Chlorophyceae</taxon>
        <taxon>CS clade</taxon>
        <taxon>Chlamydomonadales</taxon>
        <taxon>Volvocaceae</taxon>
        <taxon>Pleodorina</taxon>
    </lineage>
</organism>
<keyword evidence="2" id="KW-0233">DNA recombination</keyword>
<dbReference type="Gene3D" id="1.10.150.130">
    <property type="match status" value="1"/>
</dbReference>
<keyword evidence="1" id="KW-0238">DNA-binding</keyword>
<dbReference type="GO" id="GO:0003677">
    <property type="term" value="F:DNA binding"/>
    <property type="evidence" value="ECO:0007669"/>
    <property type="project" value="UniProtKB-KW"/>
</dbReference>
<dbReference type="PANTHER" id="PTHR34605">
    <property type="entry name" value="PHAGE_INTEGRASE DOMAIN-CONTAINING PROTEIN"/>
    <property type="match status" value="1"/>
</dbReference>
<gene>
    <name evidence="4" type="primary">PLESTB004351</name>
    <name evidence="4" type="ORF">PLESTB_000282000</name>
</gene>
<evidence type="ECO:0000259" key="3">
    <source>
        <dbReference type="PROSITE" id="PS51898"/>
    </source>
</evidence>
<dbReference type="EMBL" id="BRXU01000002">
    <property type="protein sequence ID" value="GLC49741.1"/>
    <property type="molecule type" value="Genomic_DNA"/>
</dbReference>